<dbReference type="EMBL" id="CP052757">
    <property type="protein sequence ID" value="QJW35552.1"/>
    <property type="molecule type" value="Genomic_DNA"/>
</dbReference>
<dbReference type="InterPro" id="IPR001647">
    <property type="entry name" value="HTH_TetR"/>
</dbReference>
<protein>
    <submittedName>
        <fullName evidence="7">TetR family transcriptional regulator</fullName>
    </submittedName>
</protein>
<reference evidence="7 8" key="1">
    <citation type="journal article" date="2022" name="Int. J. Syst. Evol. Microbiol.">
        <title>Cellulosimicrobium protaetiae sp. nov., isolated from the gut of the larva of Protaetia brevitarsis seulensis.</title>
        <authorList>
            <person name="Le Han H."/>
            <person name="Nguyen T.T.H."/>
            <person name="Li Z."/>
            <person name="Shin N.R."/>
            <person name="Kim S.G."/>
        </authorList>
    </citation>
    <scope>NUCLEOTIDE SEQUENCE [LARGE SCALE GENOMIC DNA]</scope>
    <source>
        <strain evidence="7 8">BI34</strain>
    </source>
</reference>
<keyword evidence="1" id="KW-0678">Repressor</keyword>
<dbReference type="Proteomes" id="UP000451354">
    <property type="component" value="Chromosome"/>
</dbReference>
<name>A0A6M5UD51_9MICO</name>
<accession>A0A6M5UD51</accession>
<dbReference type="PANTHER" id="PTHR30055:SF234">
    <property type="entry name" value="HTH-TYPE TRANSCRIPTIONAL REGULATOR BETI"/>
    <property type="match status" value="1"/>
</dbReference>
<dbReference type="PROSITE" id="PS50977">
    <property type="entry name" value="HTH_TETR_2"/>
    <property type="match status" value="1"/>
</dbReference>
<dbReference type="GO" id="GO:0003700">
    <property type="term" value="F:DNA-binding transcription factor activity"/>
    <property type="evidence" value="ECO:0007669"/>
    <property type="project" value="TreeGrafter"/>
</dbReference>
<evidence type="ECO:0000313" key="8">
    <source>
        <dbReference type="Proteomes" id="UP000451354"/>
    </source>
</evidence>
<dbReference type="AlphaFoldDB" id="A0A6M5UD51"/>
<sequence length="199" mass="21151">MPRDVDHDQRRREIVVAVWTIVARRGIEGVTLRGVAAEAGVSMGRVQHYFGTRDELVRHACRLMVEGAQAEHAAQGEALPPVERLRLLVHRAVPTTPGFTRGVAVWTAFHAKSVDDPEIATILADAHRGGILEGAALVVEARGRGDLPDGEDADALALRLLALAEGYGARVLVGSLDAADALAALDREIGRIGGAPDAR</sequence>
<dbReference type="RefSeq" id="WP_154797706.1">
    <property type="nucleotide sequence ID" value="NZ_CP052757.1"/>
</dbReference>
<dbReference type="PANTHER" id="PTHR30055">
    <property type="entry name" value="HTH-TYPE TRANSCRIPTIONAL REGULATOR RUTR"/>
    <property type="match status" value="1"/>
</dbReference>
<dbReference type="GO" id="GO:0000976">
    <property type="term" value="F:transcription cis-regulatory region binding"/>
    <property type="evidence" value="ECO:0007669"/>
    <property type="project" value="TreeGrafter"/>
</dbReference>
<gene>
    <name evidence="7" type="ORF">FIC82_004370</name>
</gene>
<keyword evidence="3 5" id="KW-0238">DNA-binding</keyword>
<dbReference type="SUPFAM" id="SSF48498">
    <property type="entry name" value="Tetracyclin repressor-like, C-terminal domain"/>
    <property type="match status" value="1"/>
</dbReference>
<keyword evidence="8" id="KW-1185">Reference proteome</keyword>
<evidence type="ECO:0000256" key="5">
    <source>
        <dbReference type="PROSITE-ProRule" id="PRU00335"/>
    </source>
</evidence>
<evidence type="ECO:0000256" key="4">
    <source>
        <dbReference type="ARBA" id="ARBA00023163"/>
    </source>
</evidence>
<dbReference type="OrthoDB" id="9816296at2"/>
<dbReference type="InterPro" id="IPR050109">
    <property type="entry name" value="HTH-type_TetR-like_transc_reg"/>
</dbReference>
<dbReference type="SUPFAM" id="SSF46689">
    <property type="entry name" value="Homeodomain-like"/>
    <property type="match status" value="1"/>
</dbReference>
<evidence type="ECO:0000313" key="7">
    <source>
        <dbReference type="EMBL" id="QJW35552.1"/>
    </source>
</evidence>
<evidence type="ECO:0000256" key="3">
    <source>
        <dbReference type="ARBA" id="ARBA00023125"/>
    </source>
</evidence>
<dbReference type="KEGG" id="cprt:FIC82_004370"/>
<dbReference type="Gene3D" id="1.10.357.10">
    <property type="entry name" value="Tetracycline Repressor, domain 2"/>
    <property type="match status" value="1"/>
</dbReference>
<keyword evidence="4" id="KW-0804">Transcription</keyword>
<dbReference type="InterPro" id="IPR036271">
    <property type="entry name" value="Tet_transcr_reg_TetR-rel_C_sf"/>
</dbReference>
<keyword evidence="2" id="KW-0805">Transcription regulation</keyword>
<evidence type="ECO:0000259" key="6">
    <source>
        <dbReference type="PROSITE" id="PS50977"/>
    </source>
</evidence>
<feature type="domain" description="HTH tetR-type" evidence="6">
    <location>
        <begin position="8"/>
        <end position="68"/>
    </location>
</feature>
<dbReference type="Pfam" id="PF13977">
    <property type="entry name" value="TetR_C_6"/>
    <property type="match status" value="1"/>
</dbReference>
<dbReference type="InterPro" id="IPR009057">
    <property type="entry name" value="Homeodomain-like_sf"/>
</dbReference>
<dbReference type="InterPro" id="IPR039538">
    <property type="entry name" value="BetI_C"/>
</dbReference>
<organism evidence="7 8">
    <name type="scientific">Cellulosimicrobium protaetiae</name>
    <dbReference type="NCBI Taxonomy" id="2587808"/>
    <lineage>
        <taxon>Bacteria</taxon>
        <taxon>Bacillati</taxon>
        <taxon>Actinomycetota</taxon>
        <taxon>Actinomycetes</taxon>
        <taxon>Micrococcales</taxon>
        <taxon>Promicromonosporaceae</taxon>
        <taxon>Cellulosimicrobium</taxon>
    </lineage>
</organism>
<evidence type="ECO:0000256" key="2">
    <source>
        <dbReference type="ARBA" id="ARBA00023015"/>
    </source>
</evidence>
<evidence type="ECO:0000256" key="1">
    <source>
        <dbReference type="ARBA" id="ARBA00022491"/>
    </source>
</evidence>
<dbReference type="Pfam" id="PF00440">
    <property type="entry name" value="TetR_N"/>
    <property type="match status" value="1"/>
</dbReference>
<feature type="DNA-binding region" description="H-T-H motif" evidence="5">
    <location>
        <begin position="31"/>
        <end position="50"/>
    </location>
</feature>
<proteinExistence type="predicted"/>